<dbReference type="EMBL" id="AGYR01000014">
    <property type="protein sequence ID" value="ENZ17426.1"/>
    <property type="molecule type" value="Genomic_DNA"/>
</dbReference>
<comment type="caution">
    <text evidence="1">The sequence shown here is derived from an EMBL/GenBank/DDBJ whole genome shotgun (WGS) entry which is preliminary data.</text>
</comment>
<dbReference type="AlphaFoldDB" id="A0A0E2HD95"/>
<accession>A0A0E2HD95</accession>
<name>A0A0E2HD95_9FIRM</name>
<dbReference type="HOGENOM" id="CLU_2463622_0_0_9"/>
<organism evidence="1 2">
    <name type="scientific">[Clostridium] clostridioforme 90A8</name>
    <dbReference type="NCBI Taxonomy" id="999408"/>
    <lineage>
        <taxon>Bacteria</taxon>
        <taxon>Bacillati</taxon>
        <taxon>Bacillota</taxon>
        <taxon>Clostridia</taxon>
        <taxon>Lachnospirales</taxon>
        <taxon>Lachnospiraceae</taxon>
        <taxon>Enterocloster</taxon>
    </lineage>
</organism>
<protein>
    <submittedName>
        <fullName evidence="1">Uncharacterized protein</fullName>
    </submittedName>
</protein>
<gene>
    <name evidence="1" type="ORF">HMPREF1090_01726</name>
</gene>
<evidence type="ECO:0000313" key="2">
    <source>
        <dbReference type="Proteomes" id="UP000013085"/>
    </source>
</evidence>
<sequence length="88" mass="10002">MECFLILCLTSCYAEAVLEVVDGFFYIYPDFISAVPFFGASGPFRDRHGDSFPGKGKSSFRSRMKCKGFHNDRRAGIFWSHNLFPASF</sequence>
<dbReference type="Proteomes" id="UP000013085">
    <property type="component" value="Unassembled WGS sequence"/>
</dbReference>
<proteinExistence type="predicted"/>
<reference evidence="1 2" key="1">
    <citation type="submission" date="2013-01" db="EMBL/GenBank/DDBJ databases">
        <title>The Genome Sequence of Clostridium clostridioforme 90A8.</title>
        <authorList>
            <consortium name="The Broad Institute Genome Sequencing Platform"/>
            <person name="Earl A."/>
            <person name="Ward D."/>
            <person name="Feldgarden M."/>
            <person name="Gevers D."/>
            <person name="Courvalin P."/>
            <person name="Lambert T."/>
            <person name="Walker B."/>
            <person name="Young S.K."/>
            <person name="Zeng Q."/>
            <person name="Gargeya S."/>
            <person name="Fitzgerald M."/>
            <person name="Haas B."/>
            <person name="Abouelleil A."/>
            <person name="Alvarado L."/>
            <person name="Arachchi H.M."/>
            <person name="Berlin A.M."/>
            <person name="Chapman S.B."/>
            <person name="Dewar J."/>
            <person name="Goldberg J."/>
            <person name="Griggs A."/>
            <person name="Gujja S."/>
            <person name="Hansen M."/>
            <person name="Howarth C."/>
            <person name="Imamovic A."/>
            <person name="Larimer J."/>
            <person name="McCowan C."/>
            <person name="Murphy C."/>
            <person name="Neiman D."/>
            <person name="Pearson M."/>
            <person name="Priest M."/>
            <person name="Roberts A."/>
            <person name="Saif S."/>
            <person name="Shea T."/>
            <person name="Sisk P."/>
            <person name="Sykes S."/>
            <person name="Wortman J."/>
            <person name="Nusbaum C."/>
            <person name="Birren B."/>
        </authorList>
    </citation>
    <scope>NUCLEOTIDE SEQUENCE [LARGE SCALE GENOMIC DNA]</scope>
    <source>
        <strain evidence="1 2">90A8</strain>
    </source>
</reference>
<evidence type="ECO:0000313" key="1">
    <source>
        <dbReference type="EMBL" id="ENZ17426.1"/>
    </source>
</evidence>